<accession>A0A4P7GJD0</accession>
<reference evidence="2 3" key="1">
    <citation type="submission" date="2019-03" db="EMBL/GenBank/DDBJ databases">
        <title>Three New Species of Nocardioides, Nocardioides euryhalodurans sp. nov., Nocardioides seonyuensis sp. nov. and Nocardioides eburneoflavus sp. nov., Iolated from Soil.</title>
        <authorList>
            <person name="Roh S.G."/>
            <person name="Lee C."/>
            <person name="Kim M.-K."/>
            <person name="Kim S.B."/>
        </authorList>
    </citation>
    <scope>NUCLEOTIDE SEQUENCE [LARGE SCALE GENOMIC DNA]</scope>
    <source>
        <strain evidence="2 3">MMS17-SY117</strain>
    </source>
</reference>
<keyword evidence="2" id="KW-0503">Monooxygenase</keyword>
<feature type="domain" description="ABM" evidence="1">
    <location>
        <begin position="2"/>
        <end position="92"/>
    </location>
</feature>
<evidence type="ECO:0000313" key="3">
    <source>
        <dbReference type="Proteomes" id="UP000294894"/>
    </source>
</evidence>
<dbReference type="PROSITE" id="PS51725">
    <property type="entry name" value="ABM"/>
    <property type="match status" value="1"/>
</dbReference>
<dbReference type="OrthoDB" id="287932at2"/>
<dbReference type="InterPro" id="IPR011008">
    <property type="entry name" value="Dimeric_a/b-barrel"/>
</dbReference>
<proteinExistence type="predicted"/>
<dbReference type="GO" id="GO:0004497">
    <property type="term" value="F:monooxygenase activity"/>
    <property type="evidence" value="ECO:0007669"/>
    <property type="project" value="UniProtKB-KW"/>
</dbReference>
<dbReference type="Gene3D" id="3.30.70.100">
    <property type="match status" value="1"/>
</dbReference>
<dbReference type="SUPFAM" id="SSF54909">
    <property type="entry name" value="Dimeric alpha+beta barrel"/>
    <property type="match status" value="1"/>
</dbReference>
<evidence type="ECO:0000313" key="2">
    <source>
        <dbReference type="EMBL" id="QBR92085.1"/>
    </source>
</evidence>
<dbReference type="EMBL" id="CP038267">
    <property type="protein sequence ID" value="QBR92085.1"/>
    <property type="molecule type" value="Genomic_DNA"/>
</dbReference>
<gene>
    <name evidence="2" type="ORF">EXE57_07160</name>
</gene>
<protein>
    <submittedName>
        <fullName evidence="2">Antibiotic biosynthesis monooxygenase</fullName>
    </submittedName>
</protein>
<keyword evidence="3" id="KW-1185">Reference proteome</keyword>
<dbReference type="AlphaFoldDB" id="A0A4P7GJD0"/>
<dbReference type="RefSeq" id="WP_135075658.1">
    <property type="nucleotide sequence ID" value="NZ_CP038267.1"/>
</dbReference>
<dbReference type="InterPro" id="IPR007138">
    <property type="entry name" value="ABM_dom"/>
</dbReference>
<keyword evidence="2" id="KW-0560">Oxidoreductase</keyword>
<dbReference type="Pfam" id="PF03992">
    <property type="entry name" value="ABM"/>
    <property type="match status" value="1"/>
</dbReference>
<dbReference type="Proteomes" id="UP000294894">
    <property type="component" value="Chromosome"/>
</dbReference>
<evidence type="ECO:0000259" key="1">
    <source>
        <dbReference type="PROSITE" id="PS51725"/>
    </source>
</evidence>
<organism evidence="2 3">
    <name type="scientific">Nocardioides euryhalodurans</name>
    <dbReference type="NCBI Taxonomy" id="2518370"/>
    <lineage>
        <taxon>Bacteria</taxon>
        <taxon>Bacillati</taxon>
        <taxon>Actinomycetota</taxon>
        <taxon>Actinomycetes</taxon>
        <taxon>Propionibacteriales</taxon>
        <taxon>Nocardioidaceae</taxon>
        <taxon>Nocardioides</taxon>
    </lineage>
</organism>
<sequence>MIIVCGHLLVDADDRGDYLDGCREVVARGRAAEGCLDFALSPDLLVPGRINILERWTSRAALDAFRGSGTPDDQQSRIRAASVAEYDVAGQTLL</sequence>
<dbReference type="KEGG" id="noy:EXE57_07160"/>
<name>A0A4P7GJD0_9ACTN</name>